<keyword evidence="2" id="KW-1185">Reference proteome</keyword>
<sequence length="101" mass="10591">MSLLAEEAGTLEAAGVRIEGIVGDLAARIDGPVPRELQELDLMVQTVRDLAAFFETLSGTVPDVGIDLAPALATLKLQRLREGLSGTGSPDSGLDEESILF</sequence>
<name>A0A2W7MUU3_9RHOB</name>
<evidence type="ECO:0000313" key="1">
    <source>
        <dbReference type="EMBL" id="PZX11351.1"/>
    </source>
</evidence>
<organism evidence="1 2">
    <name type="scientific">Palleronia aestuarii</name>
    <dbReference type="NCBI Taxonomy" id="568105"/>
    <lineage>
        <taxon>Bacteria</taxon>
        <taxon>Pseudomonadati</taxon>
        <taxon>Pseudomonadota</taxon>
        <taxon>Alphaproteobacteria</taxon>
        <taxon>Rhodobacterales</taxon>
        <taxon>Roseobacteraceae</taxon>
        <taxon>Palleronia</taxon>
    </lineage>
</organism>
<evidence type="ECO:0000313" key="2">
    <source>
        <dbReference type="Proteomes" id="UP000248916"/>
    </source>
</evidence>
<dbReference type="EMBL" id="QKZL01000032">
    <property type="protein sequence ID" value="PZX11351.1"/>
    <property type="molecule type" value="Genomic_DNA"/>
</dbReference>
<dbReference type="AlphaFoldDB" id="A0A2W7MUU3"/>
<reference evidence="1 2" key="1">
    <citation type="submission" date="2018-06" db="EMBL/GenBank/DDBJ databases">
        <title>Genomic Encyclopedia of Archaeal and Bacterial Type Strains, Phase II (KMG-II): from individual species to whole genera.</title>
        <authorList>
            <person name="Goeker M."/>
        </authorList>
    </citation>
    <scope>NUCLEOTIDE SEQUENCE [LARGE SCALE GENOMIC DNA]</scope>
    <source>
        <strain evidence="1 2">DSM 22009</strain>
    </source>
</reference>
<accession>A0A2W7MUU3</accession>
<proteinExistence type="predicted"/>
<gene>
    <name evidence="1" type="ORF">LX81_03942</name>
</gene>
<protein>
    <submittedName>
        <fullName evidence="1">Uncharacterized protein</fullName>
    </submittedName>
</protein>
<dbReference type="Proteomes" id="UP000248916">
    <property type="component" value="Unassembled WGS sequence"/>
</dbReference>
<comment type="caution">
    <text evidence="1">The sequence shown here is derived from an EMBL/GenBank/DDBJ whole genome shotgun (WGS) entry which is preliminary data.</text>
</comment>